<evidence type="ECO:0000313" key="2">
    <source>
        <dbReference type="EMBL" id="PKR53151.1"/>
    </source>
</evidence>
<dbReference type="PROSITE" id="PS51318">
    <property type="entry name" value="TAT"/>
    <property type="match status" value="1"/>
</dbReference>
<dbReference type="InterPro" id="IPR006311">
    <property type="entry name" value="TAT_signal"/>
</dbReference>
<dbReference type="SUPFAM" id="SSF56524">
    <property type="entry name" value="Oxidoreductase molybdopterin-binding domain"/>
    <property type="match status" value="1"/>
</dbReference>
<dbReference type="RefSeq" id="WP_101268294.1">
    <property type="nucleotide sequence ID" value="NZ_NWTK01000010.1"/>
</dbReference>
<sequence length="252" mass="28629">MIKFRQKPVITEDDIRRDVEKLGRRAFLRGSLSLGGLAMLTGCNLSTDSGADAALKSMLKFDDKIQSMLFDPERLAQTYPASAITNPFRFNAYYPDWQVRPVPDDWKLEVAGDVANKSSWTIDALRNMPQESQITRHICIEGWSQIGQWSGVPLHFFLRTIGADLRARYVKFICFDDYTTSIDMASALHPQTILALDFLEKPLTPEWGAPVRLRIPTKLGFKSAKHIRVIEVSNDYSGGYWEDQGYDWFAGV</sequence>
<proteinExistence type="predicted"/>
<dbReference type="InterPro" id="IPR036374">
    <property type="entry name" value="OxRdtase_Mopterin-bd_sf"/>
</dbReference>
<dbReference type="AlphaFoldDB" id="A0A2N3KRI3"/>
<organism evidence="2 3">
    <name type="scientific">Thalassospira marina</name>
    <dbReference type="NCBI Taxonomy" id="2048283"/>
    <lineage>
        <taxon>Bacteria</taxon>
        <taxon>Pseudomonadati</taxon>
        <taxon>Pseudomonadota</taxon>
        <taxon>Alphaproteobacteria</taxon>
        <taxon>Rhodospirillales</taxon>
        <taxon>Thalassospiraceae</taxon>
        <taxon>Thalassospira</taxon>
    </lineage>
</organism>
<dbReference type="PANTHER" id="PTHR43032">
    <property type="entry name" value="PROTEIN-METHIONINE-SULFOXIDE REDUCTASE"/>
    <property type="match status" value="1"/>
</dbReference>
<evidence type="ECO:0000259" key="1">
    <source>
        <dbReference type="Pfam" id="PF00174"/>
    </source>
</evidence>
<name>A0A2N3KRI3_9PROT</name>
<evidence type="ECO:0000313" key="3">
    <source>
        <dbReference type="Proteomes" id="UP000233597"/>
    </source>
</evidence>
<dbReference type="Pfam" id="PF00174">
    <property type="entry name" value="Oxidored_molyb"/>
    <property type="match status" value="1"/>
</dbReference>
<dbReference type="EMBL" id="NWTK01000010">
    <property type="protein sequence ID" value="PKR53151.1"/>
    <property type="molecule type" value="Genomic_DNA"/>
</dbReference>
<reference evidence="2 3" key="1">
    <citation type="submission" date="2017-09" db="EMBL/GenBank/DDBJ databases">
        <title>Biodiversity and function of Thalassospira species in the particle-attached aromatic-hydrocarbon-degrading consortia from the surface seawater of the South China Sea.</title>
        <authorList>
            <person name="Dong C."/>
            <person name="Liu R."/>
            <person name="Shao Z."/>
        </authorList>
    </citation>
    <scope>NUCLEOTIDE SEQUENCE [LARGE SCALE GENOMIC DNA]</scope>
    <source>
        <strain evidence="2 3">CSC1P2</strain>
    </source>
</reference>
<dbReference type="OrthoDB" id="9795587at2"/>
<dbReference type="Gene3D" id="3.90.420.10">
    <property type="entry name" value="Oxidoreductase, molybdopterin-binding domain"/>
    <property type="match status" value="1"/>
</dbReference>
<feature type="domain" description="Oxidoreductase molybdopterin-binding" evidence="1">
    <location>
        <begin position="103"/>
        <end position="241"/>
    </location>
</feature>
<dbReference type="Proteomes" id="UP000233597">
    <property type="component" value="Unassembled WGS sequence"/>
</dbReference>
<dbReference type="InterPro" id="IPR000572">
    <property type="entry name" value="OxRdtase_Mopterin-bd_dom"/>
</dbReference>
<gene>
    <name evidence="2" type="ORF">COO20_15895</name>
</gene>
<comment type="caution">
    <text evidence="2">The sequence shown here is derived from an EMBL/GenBank/DDBJ whole genome shotgun (WGS) entry which is preliminary data.</text>
</comment>
<dbReference type="PANTHER" id="PTHR43032:SF2">
    <property type="entry name" value="BLL0505 PROTEIN"/>
    <property type="match status" value="1"/>
</dbReference>
<protein>
    <submittedName>
        <fullName evidence="2">Molybdopterin-binding protein</fullName>
    </submittedName>
</protein>
<accession>A0A2N3KRI3</accession>